<accession>A0A8E6NY01</accession>
<geneLocation type="chloroplast" evidence="2"/>
<keyword evidence="2" id="KW-0150">Chloroplast</keyword>
<organism evidence="2">
    <name type="scientific">Erythrocystis saccata</name>
    <dbReference type="NCBI Taxonomy" id="2822695"/>
    <lineage>
        <taxon>Eukaryota</taxon>
        <taxon>Rhodophyta</taxon>
        <taxon>Florideophyceae</taxon>
        <taxon>Rhodymeniophycidae</taxon>
        <taxon>Ceramiales</taxon>
        <taxon>Rhodomelaceae</taxon>
        <taxon>Erythrocystis</taxon>
    </lineage>
</organism>
<sequence>MLYYVSLKSVVPLIYLLLLPYKYLKSIVFIFIFILLNENSKIFFYKILKSLRNHIIFISYTILSILYTNSNYLNIDKTLKKNLLFPYFITNASQEKFICILKIYYIQFMMPTYIIKTIVINVLNIIITNNLFLITKSEILLNCLEILVNQKLKMRKKDYKLLLLNFLTSYEIIEKVLIKIYNLHLGIKAKNHLSSNNFIKYINYITQNITRQLIEESYITTLVLWNRN</sequence>
<keyword evidence="1" id="KW-1133">Transmembrane helix</keyword>
<feature type="transmembrane region" description="Helical" evidence="1">
    <location>
        <begin position="12"/>
        <end position="36"/>
    </location>
</feature>
<dbReference type="AlphaFoldDB" id="A0A8E6NY01"/>
<reference evidence="2" key="1">
    <citation type="submission" date="2021-03" db="EMBL/GenBank/DDBJ databases">
        <title>Transfer of the hemiparasitic marine red alga Erythrocystis saccata (Rhodomelaceae, Rhodophyta) to the tribe Streblocladieae inferred from organellar genome analysis.</title>
        <authorList>
            <person name="Hughey J.R."/>
        </authorList>
    </citation>
    <scope>NUCLEOTIDE SEQUENCE</scope>
</reference>
<feature type="transmembrane region" description="Helical" evidence="1">
    <location>
        <begin position="57"/>
        <end position="75"/>
    </location>
</feature>
<protein>
    <submittedName>
        <fullName evidence="2">Uncharacterized protein</fullName>
    </submittedName>
</protein>
<evidence type="ECO:0000256" key="1">
    <source>
        <dbReference type="SAM" id="Phobius"/>
    </source>
</evidence>
<name>A0A8E6NY01_9FLOR</name>
<keyword evidence="1" id="KW-0812">Transmembrane</keyword>
<gene>
    <name evidence="2" type="primary">orf228</name>
</gene>
<dbReference type="EMBL" id="MW810349">
    <property type="protein sequence ID" value="QVQ56732.1"/>
    <property type="molecule type" value="Genomic_DNA"/>
</dbReference>
<evidence type="ECO:0000313" key="2">
    <source>
        <dbReference type="EMBL" id="QVQ56732.1"/>
    </source>
</evidence>
<proteinExistence type="predicted"/>
<keyword evidence="1" id="KW-0472">Membrane</keyword>
<feature type="transmembrane region" description="Helical" evidence="1">
    <location>
        <begin position="113"/>
        <end position="134"/>
    </location>
</feature>
<keyword evidence="2" id="KW-0934">Plastid</keyword>